<feature type="region of interest" description="Disordered" evidence="1">
    <location>
        <begin position="146"/>
        <end position="168"/>
    </location>
</feature>
<dbReference type="OrthoDB" id="9977011at2759"/>
<organism evidence="2 3">
    <name type="scientific">Chionoecetes opilio</name>
    <name type="common">Atlantic snow crab</name>
    <name type="synonym">Cancer opilio</name>
    <dbReference type="NCBI Taxonomy" id="41210"/>
    <lineage>
        <taxon>Eukaryota</taxon>
        <taxon>Metazoa</taxon>
        <taxon>Ecdysozoa</taxon>
        <taxon>Arthropoda</taxon>
        <taxon>Crustacea</taxon>
        <taxon>Multicrustacea</taxon>
        <taxon>Malacostraca</taxon>
        <taxon>Eumalacostraca</taxon>
        <taxon>Eucarida</taxon>
        <taxon>Decapoda</taxon>
        <taxon>Pleocyemata</taxon>
        <taxon>Brachyura</taxon>
        <taxon>Eubrachyura</taxon>
        <taxon>Majoidea</taxon>
        <taxon>Majidae</taxon>
        <taxon>Chionoecetes</taxon>
    </lineage>
</organism>
<evidence type="ECO:0000313" key="3">
    <source>
        <dbReference type="Proteomes" id="UP000770661"/>
    </source>
</evidence>
<feature type="compositionally biased region" description="Polar residues" evidence="1">
    <location>
        <begin position="448"/>
        <end position="459"/>
    </location>
</feature>
<evidence type="ECO:0000256" key="1">
    <source>
        <dbReference type="SAM" id="MobiDB-lite"/>
    </source>
</evidence>
<dbReference type="InterPro" id="IPR025271">
    <property type="entry name" value="CCDC28"/>
</dbReference>
<gene>
    <name evidence="2" type="primary">Ccdc28b</name>
    <name evidence="2" type="ORF">GWK47_018262</name>
</gene>
<feature type="compositionally biased region" description="Polar residues" evidence="1">
    <location>
        <begin position="358"/>
        <end position="373"/>
    </location>
</feature>
<dbReference type="Proteomes" id="UP000770661">
    <property type="component" value="Unassembled WGS sequence"/>
</dbReference>
<dbReference type="PANTHER" id="PTHR13400">
    <property type="entry name" value="CHEMOKINE C-C MOTIF RECEPTOR 1"/>
    <property type="match status" value="1"/>
</dbReference>
<reference evidence="2" key="1">
    <citation type="submission" date="2020-07" db="EMBL/GenBank/DDBJ databases">
        <title>The High-quality genome of the commercially important snow crab, Chionoecetes opilio.</title>
        <authorList>
            <person name="Jeong J.-H."/>
            <person name="Ryu S."/>
        </authorList>
    </citation>
    <scope>NUCLEOTIDE SEQUENCE</scope>
    <source>
        <strain evidence="2">MADBK_172401_WGS</strain>
        <tissue evidence="2">Digestive gland</tissue>
    </source>
</reference>
<feature type="compositionally biased region" description="Polar residues" evidence="1">
    <location>
        <begin position="406"/>
        <end position="420"/>
    </location>
</feature>
<feature type="compositionally biased region" description="Basic residues" evidence="1">
    <location>
        <begin position="374"/>
        <end position="402"/>
    </location>
</feature>
<feature type="compositionally biased region" description="Low complexity" evidence="1">
    <location>
        <begin position="46"/>
        <end position="57"/>
    </location>
</feature>
<feature type="compositionally biased region" description="Polar residues" evidence="1">
    <location>
        <begin position="82"/>
        <end position="94"/>
    </location>
</feature>
<keyword evidence="3" id="KW-1185">Reference proteome</keyword>
<comment type="caution">
    <text evidence="2">The sequence shown here is derived from an EMBL/GenBank/DDBJ whole genome shotgun (WGS) entry which is preliminary data.</text>
</comment>
<protein>
    <submittedName>
        <fullName evidence="2">Coiled-coil domain-containing protein 28B</fullName>
    </submittedName>
</protein>
<feature type="region of interest" description="Disordered" evidence="1">
    <location>
        <begin position="340"/>
        <end position="484"/>
    </location>
</feature>
<proteinExistence type="predicted"/>
<feature type="compositionally biased region" description="Low complexity" evidence="1">
    <location>
        <begin position="421"/>
        <end position="441"/>
    </location>
</feature>
<dbReference type="Pfam" id="PF13270">
    <property type="entry name" value="CCDC28"/>
    <property type="match status" value="1"/>
</dbReference>
<dbReference type="EMBL" id="JACEEZ010022307">
    <property type="protein sequence ID" value="KAG0712542.1"/>
    <property type="molecule type" value="Genomic_DNA"/>
</dbReference>
<name>A0A8J4XT90_CHIOP</name>
<feature type="compositionally biased region" description="Polar residues" evidence="1">
    <location>
        <begin position="10"/>
        <end position="20"/>
    </location>
</feature>
<feature type="region of interest" description="Disordered" evidence="1">
    <location>
        <begin position="1"/>
        <end position="94"/>
    </location>
</feature>
<sequence length="484" mass="52887">MSKKVEDSELQTLTLSPTNTNEDESSPFINPASDETAFPISPPPSYSSVTTSSSTLTGEKRKLERMASAPSGSCNKPIPSLRVSTPPGSCRVTYTNERTNDRKMDLSKIIRERPTPSSSIGQKKGYKGPAANPGIKAFIVNAPDGKPASLHRGQSPGPRAPVKTSADRKISIGGTDVTPTIGQASFTSCNPVSPLPLLPRPPSRGTPSALRSEASRAWLNRFGMRSGLRSRTGMDARQMDRPVQHHTFLADVADVRQIEQGLLQLMEDFQAGSLRAFGKDSRLKQMEAIREQQERLARLHFDTGAEQDLYPPLSEDGLRASHNNMRTLMEKLAQLSESIERMHTNTSSSERRSAPSHLFTQWNVTDSPSSTTSRIHHHHGHHHHNPHHGHHHHHHHHGHHSSHNNTTASTVTESLSSSQQTTPTNTRNANTNSPAPATSTPYHHHPSPGNSRLSQSQPQVPHRLKGTNGSHLGSLPKTGKVGES</sequence>
<dbReference type="AlphaFoldDB" id="A0A8J4XT90"/>
<accession>A0A8J4XT90</accession>
<dbReference type="PANTHER" id="PTHR13400:SF4">
    <property type="entry name" value="COILED-COIL DOMAIN-CONTAINING PROTEIN 28A-LIKE PROTEIN"/>
    <property type="match status" value="1"/>
</dbReference>
<evidence type="ECO:0000313" key="2">
    <source>
        <dbReference type="EMBL" id="KAG0712542.1"/>
    </source>
</evidence>
<feature type="compositionally biased region" description="Basic and acidic residues" evidence="1">
    <location>
        <begin position="340"/>
        <end position="353"/>
    </location>
</feature>